<dbReference type="Proteomes" id="UP000634476">
    <property type="component" value="Unassembled WGS sequence"/>
</dbReference>
<dbReference type="PANTHER" id="PTHR30055">
    <property type="entry name" value="HTH-TYPE TRANSCRIPTIONAL REGULATOR RUTR"/>
    <property type="match status" value="1"/>
</dbReference>
<keyword evidence="1" id="KW-0805">Transcription regulation</keyword>
<evidence type="ECO:0000256" key="3">
    <source>
        <dbReference type="ARBA" id="ARBA00023163"/>
    </source>
</evidence>
<keyword evidence="3" id="KW-0804">Transcription</keyword>
<dbReference type="PRINTS" id="PR00455">
    <property type="entry name" value="HTHTETR"/>
</dbReference>
<dbReference type="PANTHER" id="PTHR30055:SF234">
    <property type="entry name" value="HTH-TYPE TRANSCRIPTIONAL REGULATOR BETI"/>
    <property type="match status" value="1"/>
</dbReference>
<dbReference type="InterPro" id="IPR001647">
    <property type="entry name" value="HTH_TetR"/>
</dbReference>
<name>A0A8J3T405_9ACTN</name>
<dbReference type="EMBL" id="BOOK01000065">
    <property type="protein sequence ID" value="GII05293.1"/>
    <property type="molecule type" value="Genomic_DNA"/>
</dbReference>
<reference evidence="6" key="1">
    <citation type="submission" date="2021-01" db="EMBL/GenBank/DDBJ databases">
        <title>Whole genome shotgun sequence of Planobispora takensis NBRC 109077.</title>
        <authorList>
            <person name="Komaki H."/>
            <person name="Tamura T."/>
        </authorList>
    </citation>
    <scope>NUCLEOTIDE SEQUENCE</scope>
    <source>
        <strain evidence="6">NBRC 109077</strain>
    </source>
</reference>
<dbReference type="RefSeq" id="WP_203879514.1">
    <property type="nucleotide sequence ID" value="NZ_BOOK01000065.1"/>
</dbReference>
<sequence length="196" mass="21793">MTKRGPYRKGEAKRLEILQVALQIFAEEGYRGTSLRKVAARCGLSLPGIMHYFESKEDLLIQVLRMRDDVERERRAEYRGLEDALATLGEGMRTPGLVELFVSMAATAGDASHPAHDFFPSRYATLREAVTRRVQEAMDAGRITSAVPADRVAVLLLAVADGIQLQWLSDRSIDMREPMADVLGLLRPSPGEHVDT</sequence>
<dbReference type="SUPFAM" id="SSF48498">
    <property type="entry name" value="Tetracyclin repressor-like, C-terminal domain"/>
    <property type="match status" value="1"/>
</dbReference>
<keyword evidence="2 4" id="KW-0238">DNA-binding</keyword>
<gene>
    <name evidence="6" type="ORF">Pta02_73010</name>
</gene>
<evidence type="ECO:0000313" key="7">
    <source>
        <dbReference type="Proteomes" id="UP000634476"/>
    </source>
</evidence>
<evidence type="ECO:0000256" key="1">
    <source>
        <dbReference type="ARBA" id="ARBA00023015"/>
    </source>
</evidence>
<evidence type="ECO:0000256" key="2">
    <source>
        <dbReference type="ARBA" id="ARBA00023125"/>
    </source>
</evidence>
<dbReference type="Gene3D" id="1.10.357.10">
    <property type="entry name" value="Tetracycline Repressor, domain 2"/>
    <property type="match status" value="1"/>
</dbReference>
<organism evidence="6 7">
    <name type="scientific">Planobispora takensis</name>
    <dbReference type="NCBI Taxonomy" id="1367882"/>
    <lineage>
        <taxon>Bacteria</taxon>
        <taxon>Bacillati</taxon>
        <taxon>Actinomycetota</taxon>
        <taxon>Actinomycetes</taxon>
        <taxon>Streptosporangiales</taxon>
        <taxon>Streptosporangiaceae</taxon>
        <taxon>Planobispora</taxon>
    </lineage>
</organism>
<dbReference type="GO" id="GO:0000976">
    <property type="term" value="F:transcription cis-regulatory region binding"/>
    <property type="evidence" value="ECO:0007669"/>
    <property type="project" value="TreeGrafter"/>
</dbReference>
<dbReference type="SUPFAM" id="SSF46689">
    <property type="entry name" value="Homeodomain-like"/>
    <property type="match status" value="1"/>
</dbReference>
<keyword evidence="7" id="KW-1185">Reference proteome</keyword>
<feature type="domain" description="HTH tetR-type" evidence="5">
    <location>
        <begin position="11"/>
        <end position="71"/>
    </location>
</feature>
<evidence type="ECO:0000313" key="6">
    <source>
        <dbReference type="EMBL" id="GII05293.1"/>
    </source>
</evidence>
<dbReference type="PROSITE" id="PS50977">
    <property type="entry name" value="HTH_TETR_2"/>
    <property type="match status" value="1"/>
</dbReference>
<accession>A0A8J3T405</accession>
<comment type="caution">
    <text evidence="6">The sequence shown here is derived from an EMBL/GenBank/DDBJ whole genome shotgun (WGS) entry which is preliminary data.</text>
</comment>
<dbReference type="InterPro" id="IPR050109">
    <property type="entry name" value="HTH-type_TetR-like_transc_reg"/>
</dbReference>
<protein>
    <submittedName>
        <fullName evidence="6">Putative transcriptional regulator, TetR family protein</fullName>
    </submittedName>
</protein>
<feature type="DNA-binding region" description="H-T-H motif" evidence="4">
    <location>
        <begin position="34"/>
        <end position="53"/>
    </location>
</feature>
<evidence type="ECO:0000259" key="5">
    <source>
        <dbReference type="PROSITE" id="PS50977"/>
    </source>
</evidence>
<dbReference type="InterPro" id="IPR036271">
    <property type="entry name" value="Tet_transcr_reg_TetR-rel_C_sf"/>
</dbReference>
<dbReference type="InterPro" id="IPR009057">
    <property type="entry name" value="Homeodomain-like_sf"/>
</dbReference>
<proteinExistence type="predicted"/>
<evidence type="ECO:0000256" key="4">
    <source>
        <dbReference type="PROSITE-ProRule" id="PRU00335"/>
    </source>
</evidence>
<dbReference type="GO" id="GO:0003700">
    <property type="term" value="F:DNA-binding transcription factor activity"/>
    <property type="evidence" value="ECO:0007669"/>
    <property type="project" value="TreeGrafter"/>
</dbReference>
<dbReference type="Pfam" id="PF00440">
    <property type="entry name" value="TetR_N"/>
    <property type="match status" value="1"/>
</dbReference>
<dbReference type="AlphaFoldDB" id="A0A8J3T405"/>